<organism evidence="1">
    <name type="scientific">Klebsiella oxytoca</name>
    <dbReference type="NCBI Taxonomy" id="571"/>
    <lineage>
        <taxon>Bacteria</taxon>
        <taxon>Pseudomonadati</taxon>
        <taxon>Pseudomonadota</taxon>
        <taxon>Gammaproteobacteria</taxon>
        <taxon>Enterobacterales</taxon>
        <taxon>Enterobacteriaceae</taxon>
        <taxon>Klebsiella/Raoultella group</taxon>
        <taxon>Klebsiella</taxon>
    </lineage>
</organism>
<dbReference type="RefSeq" id="WP_015632537.1">
    <property type="nucleotide sequence ID" value="NZ_KY913898.1"/>
</dbReference>
<sequence>MLGASFQQFTTEALLASASLRGGLTALNKCKYHDKGSFYNAFFQLSTGLERFFKIIYVVQFMIENEFHKPSYKQLREKGHDILALHETAVAIAENYNNRNNNEWKLNDEQELILTMLSEFGKETRYYNLNTIVEDKKKINNPLEQWNEILNACYWKHISANKREKLQTEIIEWADKNRLYGYTYDFGLDGHIMTHIDQRMLNWKIIKVSPCIASEIICMLQPYYFLLVSLRDAVELREIQNGINEPQVPYFHEIFPYFLLDASRAKKRRNWMD</sequence>
<protein>
    <submittedName>
        <fullName evidence="1">Uncharacterized protein</fullName>
    </submittedName>
</protein>
<keyword evidence="1" id="KW-0614">Plasmid</keyword>
<accession>A0A1Z3MM90</accession>
<geneLocation type="plasmid" evidence="1">
    <name>p2-OXA</name>
</geneLocation>
<dbReference type="GeneID" id="39631845"/>
<dbReference type="AlphaFoldDB" id="A0A1Z3MM90"/>
<reference evidence="1" key="1">
    <citation type="submission" date="2017-04" db="EMBL/GenBank/DDBJ databases">
        <title>First report of Klebsiella oxytoca strain simultaneously producing NDM-1, IMP-4 and KPC-2 carbapenemases.</title>
        <authorList>
            <person name="Wang J."/>
            <person name="Li J."/>
            <person name="Yuan M."/>
            <person name="Chen H."/>
            <person name="Jia Y."/>
            <person name="Zhu X."/>
            <person name="Bai L."/>
            <person name="Bai X."/>
            <person name="Fanning S."/>
        </authorList>
    </citation>
    <scope>NUCLEOTIDE SEQUENCE</scope>
    <source>
        <strain evidence="1">PKOX3</strain>
        <plasmid evidence="1">p2-OXA</plasmid>
    </source>
</reference>
<name>A0A1Z3MM90_KLEOX</name>
<proteinExistence type="predicted"/>
<evidence type="ECO:0000313" key="1">
    <source>
        <dbReference type="EMBL" id="ASD48918.1"/>
    </source>
</evidence>
<dbReference type="EMBL" id="KY913898">
    <property type="protein sequence ID" value="ASD48918.1"/>
    <property type="molecule type" value="Genomic_DNA"/>
</dbReference>